<dbReference type="OrthoDB" id="7065728at2"/>
<sequence>MSVGILLLSHPGVGSAVLAAARGLLGSLPLATEAFELPWDAEPDGQLAAASASLRKVDAGDGVLLLTDLYGASPARLAEKLVHLGTPAHRVSGLCLPMLLRVQNYPEQDLEELTRTAAAGARNGVVVDDA</sequence>
<dbReference type="AlphaFoldDB" id="A0A087MHH7"/>
<dbReference type="InterPro" id="IPR004701">
    <property type="entry name" value="PTS_EIIA_man-typ"/>
</dbReference>
<dbReference type="PANTHER" id="PTHR33799:SF1">
    <property type="entry name" value="PTS SYSTEM MANNOSE-SPECIFIC EIIAB COMPONENT-RELATED"/>
    <property type="match status" value="1"/>
</dbReference>
<dbReference type="PROSITE" id="PS51096">
    <property type="entry name" value="PTS_EIIA_TYPE_4"/>
    <property type="match status" value="1"/>
</dbReference>
<dbReference type="Proteomes" id="UP000029085">
    <property type="component" value="Unassembled WGS sequence"/>
</dbReference>
<evidence type="ECO:0000313" key="3">
    <source>
        <dbReference type="EMBL" id="KFL36330.1"/>
    </source>
</evidence>
<proteinExistence type="predicted"/>
<evidence type="ECO:0000313" key="4">
    <source>
        <dbReference type="Proteomes" id="UP000029085"/>
    </source>
</evidence>
<reference evidence="4" key="1">
    <citation type="submission" date="2013-08" db="EMBL/GenBank/DDBJ databases">
        <title>Genome sequencing of Arenimonas donghaensis.</title>
        <authorList>
            <person name="Chen F."/>
            <person name="Wang G."/>
        </authorList>
    </citation>
    <scope>NUCLEOTIDE SEQUENCE [LARGE SCALE GENOMIC DNA]</scope>
    <source>
        <strain evidence="4">HO3-R19</strain>
    </source>
</reference>
<protein>
    <recommendedName>
        <fullName evidence="2">PTS EIIA type-4 domain-containing protein</fullName>
    </recommendedName>
</protein>
<dbReference type="Pfam" id="PF03610">
    <property type="entry name" value="EIIA-man"/>
    <property type="match status" value="1"/>
</dbReference>
<dbReference type="InterPro" id="IPR036662">
    <property type="entry name" value="PTS_EIIA_man-typ_sf"/>
</dbReference>
<name>A0A087MHH7_9GAMM</name>
<dbReference type="PATRIC" id="fig|1121014.3.peg.1769"/>
<evidence type="ECO:0000256" key="1">
    <source>
        <dbReference type="ARBA" id="ARBA00022679"/>
    </source>
</evidence>
<dbReference type="RefSeq" id="WP_034224048.1">
    <property type="nucleotide sequence ID" value="NZ_AVCJ01000022.1"/>
</dbReference>
<dbReference type="EMBL" id="AVCJ01000022">
    <property type="protein sequence ID" value="KFL36330.1"/>
    <property type="molecule type" value="Genomic_DNA"/>
</dbReference>
<comment type="caution">
    <text evidence="3">The sequence shown here is derived from an EMBL/GenBank/DDBJ whole genome shotgun (WGS) entry which is preliminary data.</text>
</comment>
<feature type="domain" description="PTS EIIA type-4" evidence="2">
    <location>
        <begin position="2"/>
        <end position="125"/>
    </location>
</feature>
<keyword evidence="1" id="KW-0808">Transferase</keyword>
<dbReference type="SUPFAM" id="SSF53062">
    <property type="entry name" value="PTS system fructose IIA component-like"/>
    <property type="match status" value="1"/>
</dbReference>
<dbReference type="GO" id="GO:0016020">
    <property type="term" value="C:membrane"/>
    <property type="evidence" value="ECO:0007669"/>
    <property type="project" value="InterPro"/>
</dbReference>
<organism evidence="3 4">
    <name type="scientific">Arenimonas donghaensis DSM 18148 = HO3-R19</name>
    <dbReference type="NCBI Taxonomy" id="1121014"/>
    <lineage>
        <taxon>Bacteria</taxon>
        <taxon>Pseudomonadati</taxon>
        <taxon>Pseudomonadota</taxon>
        <taxon>Gammaproteobacteria</taxon>
        <taxon>Lysobacterales</taxon>
        <taxon>Lysobacteraceae</taxon>
        <taxon>Arenimonas</taxon>
    </lineage>
</organism>
<dbReference type="GO" id="GO:0016740">
    <property type="term" value="F:transferase activity"/>
    <property type="evidence" value="ECO:0007669"/>
    <property type="project" value="UniProtKB-KW"/>
</dbReference>
<gene>
    <name evidence="3" type="ORF">N788_13590</name>
</gene>
<dbReference type="Gene3D" id="3.40.50.510">
    <property type="entry name" value="Phosphotransferase system, mannose-type IIA component"/>
    <property type="match status" value="1"/>
</dbReference>
<dbReference type="InterPro" id="IPR051471">
    <property type="entry name" value="Bacterial_PTS_sugar_comp"/>
</dbReference>
<accession>A0A087MHH7</accession>
<dbReference type="GO" id="GO:0009401">
    <property type="term" value="P:phosphoenolpyruvate-dependent sugar phosphotransferase system"/>
    <property type="evidence" value="ECO:0007669"/>
    <property type="project" value="InterPro"/>
</dbReference>
<dbReference type="STRING" id="1121014.N788_13590"/>
<dbReference type="PANTHER" id="PTHR33799">
    <property type="entry name" value="PTS PERMEASE-RELATED-RELATED"/>
    <property type="match status" value="1"/>
</dbReference>
<evidence type="ECO:0000259" key="2">
    <source>
        <dbReference type="PROSITE" id="PS51096"/>
    </source>
</evidence>
<reference evidence="3 4" key="2">
    <citation type="journal article" date="2015" name="Stand. Genomic Sci.">
        <title>High quality draft genomic sequence of Arenimonas donghaensis DSM 18148(T).</title>
        <authorList>
            <person name="Chen F."/>
            <person name="Wang H."/>
            <person name="Cao Y."/>
            <person name="Li X."/>
            <person name="Wang G."/>
        </authorList>
    </citation>
    <scope>NUCLEOTIDE SEQUENCE [LARGE SCALE GENOMIC DNA]</scope>
    <source>
        <strain evidence="3 4">HO3-R19</strain>
    </source>
</reference>
<keyword evidence="4" id="KW-1185">Reference proteome</keyword>